<sequence length="218" mass="23609">MPAHRVSLLHGRMVSGDWIRAHNSAAEAARHSNSTTAPSPCKSTTAARTLSGPDFESPGPTTYVHYTTAGNKKSDGTLRFTHPRHRTRQSEAGTAVPSAGRQKAVMIDTPRCGLQTGWDLLRTLRSIWCSVSIRFNAKGAVWMGSIRCRSRAEVWAVIGAVIISGIWIRWPSTRDCTSPSAPGILLCVRPYSLPLATTSSEQAAFGKLWLTGRGAVIQ</sequence>
<comment type="caution">
    <text evidence="2">The sequence shown here is derived from an EMBL/GenBank/DDBJ whole genome shotgun (WGS) entry which is preliminary data.</text>
</comment>
<feature type="region of interest" description="Disordered" evidence="1">
    <location>
        <begin position="26"/>
        <end position="59"/>
    </location>
</feature>
<organism evidence="2 3">
    <name type="scientific">Colletotrichum sojae</name>
    <dbReference type="NCBI Taxonomy" id="2175907"/>
    <lineage>
        <taxon>Eukaryota</taxon>
        <taxon>Fungi</taxon>
        <taxon>Dikarya</taxon>
        <taxon>Ascomycota</taxon>
        <taxon>Pezizomycotina</taxon>
        <taxon>Sordariomycetes</taxon>
        <taxon>Hypocreomycetidae</taxon>
        <taxon>Glomerellales</taxon>
        <taxon>Glomerellaceae</taxon>
        <taxon>Colletotrichum</taxon>
        <taxon>Colletotrichum orchidearum species complex</taxon>
    </lineage>
</organism>
<evidence type="ECO:0000313" key="2">
    <source>
        <dbReference type="EMBL" id="KAF6814276.1"/>
    </source>
</evidence>
<gene>
    <name evidence="2" type="ORF">CSOJ01_04167</name>
</gene>
<protein>
    <submittedName>
        <fullName evidence="2">Uncharacterized protein</fullName>
    </submittedName>
</protein>
<dbReference type="AlphaFoldDB" id="A0A8H6MZT4"/>
<accession>A0A8H6MZT4</accession>
<dbReference type="Proteomes" id="UP000652219">
    <property type="component" value="Unassembled WGS sequence"/>
</dbReference>
<proteinExistence type="predicted"/>
<reference evidence="2 3" key="1">
    <citation type="journal article" date="2020" name="Phytopathology">
        <title>Genome Sequence Resources of Colletotrichum truncatum, C. plurivorum, C. musicola, and C. sojae: Four Species Pathogenic to Soybean (Glycine max).</title>
        <authorList>
            <person name="Rogerio F."/>
            <person name="Boufleur T.R."/>
            <person name="Ciampi-Guillardi M."/>
            <person name="Sukno S.A."/>
            <person name="Thon M.R."/>
            <person name="Massola Junior N.S."/>
            <person name="Baroncelli R."/>
        </authorList>
    </citation>
    <scope>NUCLEOTIDE SEQUENCE [LARGE SCALE GENOMIC DNA]</scope>
    <source>
        <strain evidence="2 3">LFN0009</strain>
    </source>
</reference>
<keyword evidence="3" id="KW-1185">Reference proteome</keyword>
<name>A0A8H6MZT4_9PEZI</name>
<evidence type="ECO:0000313" key="3">
    <source>
        <dbReference type="Proteomes" id="UP000652219"/>
    </source>
</evidence>
<evidence type="ECO:0000256" key="1">
    <source>
        <dbReference type="SAM" id="MobiDB-lite"/>
    </source>
</evidence>
<dbReference type="EMBL" id="WIGN01000045">
    <property type="protein sequence ID" value="KAF6814276.1"/>
    <property type="molecule type" value="Genomic_DNA"/>
</dbReference>
<feature type="compositionally biased region" description="Polar residues" evidence="1">
    <location>
        <begin position="31"/>
        <end position="48"/>
    </location>
</feature>